<dbReference type="InterPro" id="IPR010722">
    <property type="entry name" value="BATS_dom"/>
</dbReference>
<accession>A0A3R5XXQ1</accession>
<evidence type="ECO:0000256" key="12">
    <source>
        <dbReference type="ARBA" id="ARBA00051157"/>
    </source>
</evidence>
<dbReference type="GO" id="GO:0051539">
    <property type="term" value="F:4 iron, 4 sulfur cluster binding"/>
    <property type="evidence" value="ECO:0007669"/>
    <property type="project" value="UniProtKB-KW"/>
</dbReference>
<feature type="binding site" evidence="13 14">
    <location>
        <position position="64"/>
    </location>
    <ligand>
        <name>[4Fe-4S] cluster</name>
        <dbReference type="ChEBI" id="CHEBI:49883"/>
        <note>4Fe-4S-S-AdoMet</note>
    </ligand>
</feature>
<dbReference type="PROSITE" id="PS51918">
    <property type="entry name" value="RADICAL_SAM"/>
    <property type="match status" value="1"/>
</dbReference>
<comment type="caution">
    <text evidence="13">Lacks conserved residue(s) required for the propagation of feature annotation.</text>
</comment>
<evidence type="ECO:0000313" key="17">
    <source>
        <dbReference type="Proteomes" id="UP000287502"/>
    </source>
</evidence>
<dbReference type="SFLD" id="SFLDG01060">
    <property type="entry name" value="BATS_domain_containing"/>
    <property type="match status" value="1"/>
</dbReference>
<gene>
    <name evidence="13 16" type="primary">bioB</name>
    <name evidence="16" type="ORF">EP073_07870</name>
</gene>
<evidence type="ECO:0000256" key="10">
    <source>
        <dbReference type="ARBA" id="ARBA00023004"/>
    </source>
</evidence>
<dbReference type="Pfam" id="PF06968">
    <property type="entry name" value="BATS"/>
    <property type="match status" value="1"/>
</dbReference>
<dbReference type="GO" id="GO:0004076">
    <property type="term" value="F:biotin synthase activity"/>
    <property type="evidence" value="ECO:0007669"/>
    <property type="project" value="UniProtKB-UniRule"/>
</dbReference>
<reference evidence="16 17" key="1">
    <citation type="submission" date="2019-01" db="EMBL/GenBank/DDBJ databases">
        <title>Geovibrio thiophilus DSM 11263, complete genome.</title>
        <authorList>
            <person name="Spring S."/>
            <person name="Bunk B."/>
            <person name="Sproer C."/>
        </authorList>
    </citation>
    <scope>NUCLEOTIDE SEQUENCE [LARGE SCALE GENOMIC DNA]</scope>
    <source>
        <strain evidence="16 17">DSM 11263</strain>
    </source>
</reference>
<dbReference type="Pfam" id="PF04055">
    <property type="entry name" value="Radical_SAM"/>
    <property type="match status" value="1"/>
</dbReference>
<keyword evidence="11 13" id="KW-0411">Iron-sulfur</keyword>
<feature type="binding site" evidence="13 14">
    <location>
        <position position="195"/>
    </location>
    <ligand>
        <name>[2Fe-2S] cluster</name>
        <dbReference type="ChEBI" id="CHEBI:190135"/>
    </ligand>
</feature>
<comment type="subunit">
    <text evidence="13">Homodimer.</text>
</comment>
<keyword evidence="4 13" id="KW-0004">4Fe-4S</keyword>
<comment type="pathway">
    <text evidence="1 13">Cofactor biosynthesis; biotin biosynthesis; biotin from 7,8-diaminononanoate: step 2/2.</text>
</comment>
<name>A0A3R5XXQ1_9BACT</name>
<dbReference type="SFLD" id="SFLDG01278">
    <property type="entry name" value="biotin_synthase_like"/>
    <property type="match status" value="1"/>
</dbReference>
<protein>
    <recommendedName>
        <fullName evidence="3 13">Biotin synthase</fullName>
        <ecNumber evidence="3 13">2.8.1.6</ecNumber>
    </recommendedName>
</protein>
<dbReference type="OrthoDB" id="9786826at2"/>
<evidence type="ECO:0000256" key="8">
    <source>
        <dbReference type="ARBA" id="ARBA00022723"/>
    </source>
</evidence>
<evidence type="ECO:0000256" key="7">
    <source>
        <dbReference type="ARBA" id="ARBA00022714"/>
    </source>
</evidence>
<comment type="cofactor">
    <cofactor evidence="13">
        <name>[2Fe-2S] cluster</name>
        <dbReference type="ChEBI" id="CHEBI:190135"/>
    </cofactor>
    <text evidence="13">Binds 1 [2Fe-2S] cluster. The cluster is coordinated with 3 cysteines and 1 arginine.</text>
</comment>
<dbReference type="PANTHER" id="PTHR22976:SF2">
    <property type="entry name" value="BIOTIN SYNTHASE, MITOCHONDRIAL"/>
    <property type="match status" value="1"/>
</dbReference>
<dbReference type="InterPro" id="IPR013785">
    <property type="entry name" value="Aldolase_TIM"/>
</dbReference>
<organism evidence="16 17">
    <name type="scientific">Geovibrio thiophilus</name>
    <dbReference type="NCBI Taxonomy" id="139438"/>
    <lineage>
        <taxon>Bacteria</taxon>
        <taxon>Pseudomonadati</taxon>
        <taxon>Deferribacterota</taxon>
        <taxon>Deferribacteres</taxon>
        <taxon>Deferribacterales</taxon>
        <taxon>Geovibrionaceae</taxon>
        <taxon>Geovibrio</taxon>
    </lineage>
</organism>
<dbReference type="InterPro" id="IPR058240">
    <property type="entry name" value="rSAM_sf"/>
</dbReference>
<dbReference type="HAMAP" id="MF_01694">
    <property type="entry name" value="BioB"/>
    <property type="match status" value="1"/>
</dbReference>
<dbReference type="CDD" id="cd01335">
    <property type="entry name" value="Radical_SAM"/>
    <property type="match status" value="1"/>
</dbReference>
<dbReference type="EC" id="2.8.1.6" evidence="3 13"/>
<dbReference type="GO" id="GO:0005506">
    <property type="term" value="F:iron ion binding"/>
    <property type="evidence" value="ECO:0007669"/>
    <property type="project" value="UniProtKB-UniRule"/>
</dbReference>
<dbReference type="SUPFAM" id="SSF102114">
    <property type="entry name" value="Radical SAM enzymes"/>
    <property type="match status" value="1"/>
</dbReference>
<evidence type="ECO:0000313" key="16">
    <source>
        <dbReference type="EMBL" id="QAR33320.1"/>
    </source>
</evidence>
<keyword evidence="9 13" id="KW-0093">Biotin biosynthesis</keyword>
<evidence type="ECO:0000256" key="4">
    <source>
        <dbReference type="ARBA" id="ARBA00022485"/>
    </source>
</evidence>
<comment type="cofactor">
    <cofactor evidence="14">
        <name>[2Fe-2S] cluster</name>
        <dbReference type="ChEBI" id="CHEBI:190135"/>
    </cofactor>
    <text evidence="14">Binds 1 [2Fe-2S] cluster. The cluster is coordinated with 3 cysteines and 1 arginine.</text>
</comment>
<dbReference type="AlphaFoldDB" id="A0A3R5XXQ1"/>
<keyword evidence="8 13" id="KW-0479">Metal-binding</keyword>
<comment type="function">
    <text evidence="13">Catalyzes the conversion of dethiobiotin (DTB) to biotin by the insertion of a sulfur atom into dethiobiotin via a radical-based mechanism.</text>
</comment>
<comment type="similarity">
    <text evidence="2 13">Belongs to the radical SAM superfamily. Biotin synthase family.</text>
</comment>
<dbReference type="KEGG" id="gtl:EP073_07870"/>
<feature type="domain" description="Radical SAM core" evidence="15">
    <location>
        <begin position="43"/>
        <end position="270"/>
    </location>
</feature>
<comment type="cofactor">
    <cofactor evidence="13 14">
        <name>[4Fe-4S] cluster</name>
        <dbReference type="ChEBI" id="CHEBI:49883"/>
    </cofactor>
    <text evidence="13 14">Binds 1 [4Fe-4S] cluster. The cluster is coordinated with 3 cysteines and an exchangeable S-adenosyl-L-methionine.</text>
</comment>
<dbReference type="EMBL" id="CP035108">
    <property type="protein sequence ID" value="QAR33320.1"/>
    <property type="molecule type" value="Genomic_DNA"/>
</dbReference>
<keyword evidence="5 13" id="KW-0808">Transferase</keyword>
<comment type="catalytic activity">
    <reaction evidence="12 13">
        <text>(4R,5S)-dethiobiotin + (sulfur carrier)-SH + 2 reduced [2Fe-2S]-[ferredoxin] + 2 S-adenosyl-L-methionine = (sulfur carrier)-H + biotin + 2 5'-deoxyadenosine + 2 L-methionine + 2 oxidized [2Fe-2S]-[ferredoxin]</text>
        <dbReference type="Rhea" id="RHEA:22060"/>
        <dbReference type="Rhea" id="RHEA-COMP:10000"/>
        <dbReference type="Rhea" id="RHEA-COMP:10001"/>
        <dbReference type="Rhea" id="RHEA-COMP:14737"/>
        <dbReference type="Rhea" id="RHEA-COMP:14739"/>
        <dbReference type="ChEBI" id="CHEBI:17319"/>
        <dbReference type="ChEBI" id="CHEBI:29917"/>
        <dbReference type="ChEBI" id="CHEBI:33737"/>
        <dbReference type="ChEBI" id="CHEBI:33738"/>
        <dbReference type="ChEBI" id="CHEBI:57586"/>
        <dbReference type="ChEBI" id="CHEBI:57844"/>
        <dbReference type="ChEBI" id="CHEBI:59789"/>
        <dbReference type="ChEBI" id="CHEBI:64428"/>
        <dbReference type="ChEBI" id="CHEBI:149473"/>
        <dbReference type="EC" id="2.8.1.6"/>
    </reaction>
</comment>
<feature type="binding site" evidence="13 14">
    <location>
        <position position="60"/>
    </location>
    <ligand>
        <name>[4Fe-4S] cluster</name>
        <dbReference type="ChEBI" id="CHEBI:49883"/>
        <note>4Fe-4S-S-AdoMet</note>
    </ligand>
</feature>
<dbReference type="PANTHER" id="PTHR22976">
    <property type="entry name" value="BIOTIN SYNTHASE"/>
    <property type="match status" value="1"/>
</dbReference>
<evidence type="ECO:0000256" key="6">
    <source>
        <dbReference type="ARBA" id="ARBA00022691"/>
    </source>
</evidence>
<dbReference type="RefSeq" id="WP_128466606.1">
    <property type="nucleotide sequence ID" value="NZ_CP035108.1"/>
</dbReference>
<evidence type="ECO:0000256" key="9">
    <source>
        <dbReference type="ARBA" id="ARBA00022756"/>
    </source>
</evidence>
<dbReference type="NCBIfam" id="TIGR00433">
    <property type="entry name" value="bioB"/>
    <property type="match status" value="1"/>
</dbReference>
<dbReference type="SMART" id="SM00876">
    <property type="entry name" value="BATS"/>
    <property type="match status" value="1"/>
</dbReference>
<evidence type="ECO:0000256" key="11">
    <source>
        <dbReference type="ARBA" id="ARBA00023014"/>
    </source>
</evidence>
<dbReference type="InterPro" id="IPR006638">
    <property type="entry name" value="Elp3/MiaA/NifB-like_rSAM"/>
</dbReference>
<feature type="binding site" evidence="13 14">
    <location>
        <position position="265"/>
    </location>
    <ligand>
        <name>[2Fe-2S] cluster</name>
        <dbReference type="ChEBI" id="CHEBI:190135"/>
    </ligand>
</feature>
<dbReference type="SMART" id="SM00729">
    <property type="entry name" value="Elp3"/>
    <property type="match status" value="1"/>
</dbReference>
<dbReference type="UniPathway" id="UPA00078">
    <property type="reaction ID" value="UER00162"/>
</dbReference>
<sequence>MIENLYTKCLRGHDIDDSDIELILNTPLEELLEYSYRLKKHFFADEISTCGIINAKSGLCSEDCIFCAQSAHHRTGTPVYPYIDIEEVRTHAARMAEAGVKRYAAVISGKSPNEHEFELLRQSVEIITSFGLDADISVGILTEKQLLTLKASGLKGYHHNLETSRSFFRNICTTHEYDEDVNAVKAAVKAGLYVCSGGIFGIGESWQHRVELARELKAIGVQSVPINFLNPITGTPLEGTKPLPQEEALRIVALFRFMLPEKHVRVCGGRTLIFPGEEKGKLLKSGISGLMVGDYLVVKGEGLQSDMDAINRHISAEKGL</sequence>
<dbReference type="SFLD" id="SFLDS00029">
    <property type="entry name" value="Radical_SAM"/>
    <property type="match status" value="1"/>
</dbReference>
<dbReference type="PIRSF" id="PIRSF001619">
    <property type="entry name" value="Biotin_synth"/>
    <property type="match status" value="1"/>
</dbReference>
<feature type="binding site" evidence="13 14">
    <location>
        <position position="67"/>
    </location>
    <ligand>
        <name>[4Fe-4S] cluster</name>
        <dbReference type="ChEBI" id="CHEBI:49883"/>
        <note>4Fe-4S-S-AdoMet</note>
    </ligand>
</feature>
<evidence type="ECO:0000256" key="14">
    <source>
        <dbReference type="PIRSR" id="PIRSR001619-1"/>
    </source>
</evidence>
<evidence type="ECO:0000256" key="3">
    <source>
        <dbReference type="ARBA" id="ARBA00012236"/>
    </source>
</evidence>
<keyword evidence="7 13" id="KW-0001">2Fe-2S</keyword>
<keyword evidence="10 13" id="KW-0408">Iron</keyword>
<dbReference type="GO" id="GO:0009102">
    <property type="term" value="P:biotin biosynthetic process"/>
    <property type="evidence" value="ECO:0007669"/>
    <property type="project" value="UniProtKB-UniRule"/>
</dbReference>
<dbReference type="GO" id="GO:0051537">
    <property type="term" value="F:2 iron, 2 sulfur cluster binding"/>
    <property type="evidence" value="ECO:0007669"/>
    <property type="project" value="UniProtKB-KW"/>
</dbReference>
<evidence type="ECO:0000259" key="15">
    <source>
        <dbReference type="PROSITE" id="PS51918"/>
    </source>
</evidence>
<dbReference type="Proteomes" id="UP000287502">
    <property type="component" value="Chromosome"/>
</dbReference>
<evidence type="ECO:0000256" key="13">
    <source>
        <dbReference type="HAMAP-Rule" id="MF_01694"/>
    </source>
</evidence>
<keyword evidence="6 13" id="KW-0949">S-adenosyl-L-methionine</keyword>
<evidence type="ECO:0000256" key="1">
    <source>
        <dbReference type="ARBA" id="ARBA00004942"/>
    </source>
</evidence>
<dbReference type="InterPro" id="IPR024177">
    <property type="entry name" value="Biotin_synthase"/>
</dbReference>
<dbReference type="InterPro" id="IPR002684">
    <property type="entry name" value="Biotin_synth/BioAB"/>
</dbReference>
<evidence type="ECO:0000256" key="2">
    <source>
        <dbReference type="ARBA" id="ARBA00010765"/>
    </source>
</evidence>
<proteinExistence type="inferred from homology"/>
<keyword evidence="17" id="KW-1185">Reference proteome</keyword>
<dbReference type="Gene3D" id="3.20.20.70">
    <property type="entry name" value="Aldolase class I"/>
    <property type="match status" value="1"/>
</dbReference>
<evidence type="ECO:0000256" key="5">
    <source>
        <dbReference type="ARBA" id="ARBA00022679"/>
    </source>
</evidence>
<dbReference type="InterPro" id="IPR007197">
    <property type="entry name" value="rSAM"/>
</dbReference>